<dbReference type="AlphaFoldDB" id="A0AAD7CEQ0"/>
<organism evidence="2 3">
    <name type="scientific">Roridomyces roridus</name>
    <dbReference type="NCBI Taxonomy" id="1738132"/>
    <lineage>
        <taxon>Eukaryota</taxon>
        <taxon>Fungi</taxon>
        <taxon>Dikarya</taxon>
        <taxon>Basidiomycota</taxon>
        <taxon>Agaricomycotina</taxon>
        <taxon>Agaricomycetes</taxon>
        <taxon>Agaricomycetidae</taxon>
        <taxon>Agaricales</taxon>
        <taxon>Marasmiineae</taxon>
        <taxon>Mycenaceae</taxon>
        <taxon>Roridomyces</taxon>
    </lineage>
</organism>
<reference evidence="2" key="1">
    <citation type="submission" date="2023-03" db="EMBL/GenBank/DDBJ databases">
        <title>Massive genome expansion in bonnet fungi (Mycena s.s.) driven by repeated elements and novel gene families across ecological guilds.</title>
        <authorList>
            <consortium name="Lawrence Berkeley National Laboratory"/>
            <person name="Harder C.B."/>
            <person name="Miyauchi S."/>
            <person name="Viragh M."/>
            <person name="Kuo A."/>
            <person name="Thoen E."/>
            <person name="Andreopoulos B."/>
            <person name="Lu D."/>
            <person name="Skrede I."/>
            <person name="Drula E."/>
            <person name="Henrissat B."/>
            <person name="Morin E."/>
            <person name="Kohler A."/>
            <person name="Barry K."/>
            <person name="LaButti K."/>
            <person name="Morin E."/>
            <person name="Salamov A."/>
            <person name="Lipzen A."/>
            <person name="Mereny Z."/>
            <person name="Hegedus B."/>
            <person name="Baldrian P."/>
            <person name="Stursova M."/>
            <person name="Weitz H."/>
            <person name="Taylor A."/>
            <person name="Grigoriev I.V."/>
            <person name="Nagy L.G."/>
            <person name="Martin F."/>
            <person name="Kauserud H."/>
        </authorList>
    </citation>
    <scope>NUCLEOTIDE SEQUENCE</scope>
    <source>
        <strain evidence="2">9284</strain>
    </source>
</reference>
<feature type="transmembrane region" description="Helical" evidence="1">
    <location>
        <begin position="34"/>
        <end position="52"/>
    </location>
</feature>
<evidence type="ECO:0000256" key="1">
    <source>
        <dbReference type="SAM" id="Phobius"/>
    </source>
</evidence>
<proteinExistence type="predicted"/>
<dbReference type="EMBL" id="JARKIF010000003">
    <property type="protein sequence ID" value="KAJ7644966.1"/>
    <property type="molecule type" value="Genomic_DNA"/>
</dbReference>
<keyword evidence="1" id="KW-0812">Transmembrane</keyword>
<keyword evidence="1" id="KW-0472">Membrane</keyword>
<accession>A0AAD7CEQ0</accession>
<comment type="caution">
    <text evidence="2">The sequence shown here is derived from an EMBL/GenBank/DDBJ whole genome shotgun (WGS) entry which is preliminary data.</text>
</comment>
<evidence type="ECO:0000313" key="2">
    <source>
        <dbReference type="EMBL" id="KAJ7644966.1"/>
    </source>
</evidence>
<protein>
    <submittedName>
        <fullName evidence="2">Uncharacterized protein</fullName>
    </submittedName>
</protein>
<name>A0AAD7CEQ0_9AGAR</name>
<dbReference type="Proteomes" id="UP001221142">
    <property type="component" value="Unassembled WGS sequence"/>
</dbReference>
<keyword evidence="1" id="KW-1133">Transmembrane helix</keyword>
<sequence length="67" mass="7261">MEAPSPVARPGTHFLSCSQAPVCQAAQAATTLAAVEWVLFMIPVVLSMVHVWRTRHSNAPEMQTTTV</sequence>
<gene>
    <name evidence="2" type="ORF">FB45DRAFT_1021702</name>
</gene>
<keyword evidence="3" id="KW-1185">Reference proteome</keyword>
<evidence type="ECO:0000313" key="3">
    <source>
        <dbReference type="Proteomes" id="UP001221142"/>
    </source>
</evidence>